<organism evidence="1 2">
    <name type="scientific">Neonectria punicea</name>
    <dbReference type="NCBI Taxonomy" id="979145"/>
    <lineage>
        <taxon>Eukaryota</taxon>
        <taxon>Fungi</taxon>
        <taxon>Dikarya</taxon>
        <taxon>Ascomycota</taxon>
        <taxon>Pezizomycotina</taxon>
        <taxon>Sordariomycetes</taxon>
        <taxon>Hypocreomycetidae</taxon>
        <taxon>Hypocreales</taxon>
        <taxon>Nectriaceae</taxon>
        <taxon>Neonectria</taxon>
    </lineage>
</organism>
<dbReference type="Gene3D" id="1.10.510.10">
    <property type="entry name" value="Transferase(Phosphotransferase) domain 1"/>
    <property type="match status" value="1"/>
</dbReference>
<keyword evidence="2" id="KW-1185">Reference proteome</keyword>
<accession>A0ABR1HR10</accession>
<gene>
    <name evidence="1" type="ORF">QQX98_001276</name>
</gene>
<evidence type="ECO:0000313" key="1">
    <source>
        <dbReference type="EMBL" id="KAK7422986.1"/>
    </source>
</evidence>
<comment type="caution">
    <text evidence="1">The sequence shown here is derived from an EMBL/GenBank/DDBJ whole genome shotgun (WGS) entry which is preliminary data.</text>
</comment>
<evidence type="ECO:0008006" key="3">
    <source>
        <dbReference type="Google" id="ProtNLM"/>
    </source>
</evidence>
<protein>
    <recommendedName>
        <fullName evidence="3">Protein kinase domain-containing protein</fullName>
    </recommendedName>
</protein>
<dbReference type="SUPFAM" id="SSF56112">
    <property type="entry name" value="Protein kinase-like (PK-like)"/>
    <property type="match status" value="1"/>
</dbReference>
<proteinExistence type="predicted"/>
<evidence type="ECO:0000313" key="2">
    <source>
        <dbReference type="Proteomes" id="UP001498476"/>
    </source>
</evidence>
<dbReference type="EMBL" id="JAZAVJ010000012">
    <property type="protein sequence ID" value="KAK7422986.1"/>
    <property type="molecule type" value="Genomic_DNA"/>
</dbReference>
<dbReference type="Proteomes" id="UP001498476">
    <property type="component" value="Unassembled WGS sequence"/>
</dbReference>
<sequence>MEPSIRLVERIMYPIATFASAERPSGTGTDTFKDDTESWRRSMLNPQNRPDSLTSAKDGLWRMDGCQTDGHRLFITPRFALNNPPRRVDLYLSDEDEYRLPESLRRVLEPNLSMTVRSKDAWRVPLSQHILRGLERWSQAERHFQRDYMALPFGSYIAVETIPADQNSIRMHLVPQYETEHQWLSVQELAELWLRPGASIVHWPEVIGLEELQLIAQPHEAISIVRIPKKTQGDTSTLFAFKSVLDDLCYMYHELWQLLTIEPHPSLVTRPRFIVTARSRFGAKMGVCGFVLEYHSNGTMRDLLVQSRTTRRVDSDGISLPRLNLKEKFRMAREITTALLHLQDQGTFYSGIKYTNVVMRKRWTGQDDKNEPRTADFSDLSPVLIDFDHRGGRYVWTPPEIHHVTHVEYLANASEHGHMYVPEHIRARAADLMRIHYSSWQSEGVPKKLGYRSYWEHGEPVSGFSAPWLALSSEERDRAQVYMLGQLLWHLFEEVGAIDHCLHIEVFREAGDLDCTRPVFPKFSEELDRDGHALTPEPIRQLIHICTAGAPEWQGKGPPLVYRDGRLWAGDQGEAQPSGADRHAQETMRSWWIDELHEAERFILARRQHKAISALKSTPHKSTPQHLLAEMRSRPLLKQVKELLESNEEVLLSS</sequence>
<dbReference type="InterPro" id="IPR011009">
    <property type="entry name" value="Kinase-like_dom_sf"/>
</dbReference>
<reference evidence="1 2" key="1">
    <citation type="journal article" date="2025" name="Microbiol. Resour. Announc.">
        <title>Draft genome sequences for Neonectria magnoliae and Neonectria punicea, canker pathogens of Liriodendron tulipifera and Acer saccharum in West Virginia.</title>
        <authorList>
            <person name="Petronek H.M."/>
            <person name="Kasson M.T."/>
            <person name="Metheny A.M."/>
            <person name="Stauder C.M."/>
            <person name="Lovett B."/>
            <person name="Lynch S.C."/>
            <person name="Garnas J.R."/>
            <person name="Kasson L.R."/>
            <person name="Stajich J.E."/>
        </authorList>
    </citation>
    <scope>NUCLEOTIDE SEQUENCE [LARGE SCALE GENOMIC DNA]</scope>
    <source>
        <strain evidence="1 2">NRRL 64653</strain>
    </source>
</reference>
<name>A0ABR1HR10_9HYPO</name>